<feature type="binding site" evidence="10">
    <location>
        <position position="141"/>
    </location>
    <ligand>
        <name>substrate</name>
    </ligand>
</feature>
<dbReference type="STRING" id="754476.Q7A_213"/>
<evidence type="ECO:0000256" key="4">
    <source>
        <dbReference type="ARBA" id="ARBA00022729"/>
    </source>
</evidence>
<gene>
    <name evidence="11" type="ordered locus">Q7A_213</name>
</gene>
<dbReference type="Pfam" id="PF13180">
    <property type="entry name" value="PDZ_2"/>
    <property type="match status" value="1"/>
</dbReference>
<dbReference type="OrthoDB" id="9758917at2"/>
<proteinExistence type="inferred from homology"/>
<feature type="active site" description="Charge relay system" evidence="9">
    <location>
        <position position="141"/>
    </location>
</feature>
<dbReference type="PANTHER" id="PTHR22939:SF129">
    <property type="entry name" value="SERINE PROTEASE HTRA2, MITOCHONDRIAL"/>
    <property type="match status" value="1"/>
</dbReference>
<dbReference type="PROSITE" id="PS50106">
    <property type="entry name" value="PDZ"/>
    <property type="match status" value="2"/>
</dbReference>
<dbReference type="GO" id="GO:0006515">
    <property type="term" value="P:protein quality control for misfolded or incompletely synthesized proteins"/>
    <property type="evidence" value="ECO:0007669"/>
    <property type="project" value="TreeGrafter"/>
</dbReference>
<evidence type="ECO:0000256" key="1">
    <source>
        <dbReference type="ARBA" id="ARBA00004418"/>
    </source>
</evidence>
<evidence type="ECO:0000256" key="3">
    <source>
        <dbReference type="ARBA" id="ARBA00022670"/>
    </source>
</evidence>
<dbReference type="RefSeq" id="WP_014705448.1">
    <property type="nucleotide sequence ID" value="NC_017857.3"/>
</dbReference>
<dbReference type="AlphaFoldDB" id="I1XFA3"/>
<dbReference type="FunFam" id="2.40.10.10:FF:000001">
    <property type="entry name" value="Periplasmic serine protease DegS"/>
    <property type="match status" value="1"/>
</dbReference>
<sequence>MMKKLKSAVVWLAGVTLLTQVAVAALPFPWLDDDNQMPTLAPMLDQSKPAVVNIATRSEVRIQDNPLLNDPFFRRFFNLPQQQQPRTRQAQSLGSGVIVNAKEGLVLTNNHVIQRADEITVSLHDGRTFQAEVVGSDPATDVAVIRIPPEKLIALPLADSDRLRVGDFVVAIGNPFGLGQTVTSGIVSALGRSGLGLEGYENFIQTDASINPGNSGGALVNLRGELVGINTAIFSPNQSGNVGIGFAIPSNLVKQITDQLLEYGEVRRAYLGVQMQDITPELAQAFGIEDNRGGAVVTNVIKDSAAEKAGLKVGDVVTAVDGVSLLNADNLRNTIGLLMVGQTIKLDIIRDGKGKTLTAKVTEVQSNKTQTGDVHPKLRGATFGDIEESSPAYGRVQGVMLYSIERGSPAWVAGLRSYDIVTSVNRQPVANLEQFKQLVSNQPELLLNIVRDNQAMFLLLR</sequence>
<dbReference type="NCBIfam" id="TIGR02037">
    <property type="entry name" value="degP_htrA_DO"/>
    <property type="match status" value="1"/>
</dbReference>
<keyword evidence="3 11" id="KW-0645">Protease</keyword>
<evidence type="ECO:0000313" key="11">
    <source>
        <dbReference type="EMBL" id="AFI83072.1"/>
    </source>
</evidence>
<evidence type="ECO:0000256" key="10">
    <source>
        <dbReference type="PIRSR" id="PIRSR611782-2"/>
    </source>
</evidence>
<accession>I1XFA3</accession>
<dbReference type="InterPro" id="IPR009003">
    <property type="entry name" value="Peptidase_S1_PA"/>
</dbReference>
<dbReference type="SUPFAM" id="SSF50156">
    <property type="entry name" value="PDZ domain-like"/>
    <property type="match status" value="2"/>
</dbReference>
<feature type="active site" description="Charge relay system" evidence="9">
    <location>
        <position position="215"/>
    </location>
</feature>
<dbReference type="EMBL" id="CP003390">
    <property type="protein sequence ID" value="AFI83072.1"/>
    <property type="molecule type" value="Genomic_DNA"/>
</dbReference>
<evidence type="ECO:0000256" key="7">
    <source>
        <dbReference type="ARBA" id="ARBA00022801"/>
    </source>
</evidence>
<evidence type="ECO:0000256" key="2">
    <source>
        <dbReference type="ARBA" id="ARBA00010541"/>
    </source>
</evidence>
<evidence type="ECO:0000256" key="5">
    <source>
        <dbReference type="ARBA" id="ARBA00022737"/>
    </source>
</evidence>
<organism evidence="11 12">
    <name type="scientific">Methylophaga nitratireducenticrescens</name>
    <dbReference type="NCBI Taxonomy" id="754476"/>
    <lineage>
        <taxon>Bacteria</taxon>
        <taxon>Pseudomonadati</taxon>
        <taxon>Pseudomonadota</taxon>
        <taxon>Gammaproteobacteria</taxon>
        <taxon>Thiotrichales</taxon>
        <taxon>Piscirickettsiaceae</taxon>
        <taxon>Methylophaga</taxon>
    </lineage>
</organism>
<dbReference type="Pfam" id="PF13365">
    <property type="entry name" value="Trypsin_2"/>
    <property type="match status" value="1"/>
</dbReference>
<dbReference type="Pfam" id="PF17820">
    <property type="entry name" value="PDZ_6"/>
    <property type="match status" value="1"/>
</dbReference>
<evidence type="ECO:0000256" key="9">
    <source>
        <dbReference type="PIRSR" id="PIRSR611782-1"/>
    </source>
</evidence>
<dbReference type="InterPro" id="IPR011782">
    <property type="entry name" value="Pept_S1C_Do"/>
</dbReference>
<dbReference type="PATRIC" id="fig|754476.3.peg.212"/>
<dbReference type="SUPFAM" id="SSF50494">
    <property type="entry name" value="Trypsin-like serine proteases"/>
    <property type="match status" value="1"/>
</dbReference>
<comment type="subcellular location">
    <subcellularLocation>
        <location evidence="1">Periplasm</location>
    </subcellularLocation>
</comment>
<keyword evidence="4" id="KW-0732">Signal</keyword>
<keyword evidence="7" id="KW-0378">Hydrolase</keyword>
<dbReference type="HOGENOM" id="CLU_020120_1_1_6"/>
<dbReference type="InterPro" id="IPR001478">
    <property type="entry name" value="PDZ"/>
</dbReference>
<dbReference type="Gene3D" id="2.40.10.120">
    <property type="match status" value="1"/>
</dbReference>
<dbReference type="Proteomes" id="UP000009144">
    <property type="component" value="Chromosome"/>
</dbReference>
<feature type="binding site" evidence="10">
    <location>
        <position position="111"/>
    </location>
    <ligand>
        <name>substrate</name>
    </ligand>
</feature>
<feature type="binding site" evidence="10">
    <location>
        <begin position="213"/>
        <end position="215"/>
    </location>
    <ligand>
        <name>substrate</name>
    </ligand>
</feature>
<reference evidence="11 12" key="2">
    <citation type="journal article" date="2013" name="Int. J. Syst. Evol. Microbiol.">
        <title>Methylophaga nitratireducenticrescens sp. nov. and Methylophaga frappieri sp. nov., isolated from the biofilm of the methanol-fed denitrification system treating the seawater at the Montreal Biodome.</title>
        <authorList>
            <person name="Villeneuve C."/>
            <person name="Martineau C."/>
            <person name="Mauffrey F."/>
            <person name="Villemur R."/>
        </authorList>
    </citation>
    <scope>NUCLEOTIDE SEQUENCE [LARGE SCALE GENOMIC DNA]</scope>
    <source>
        <strain evidence="11 12">JAM1</strain>
    </source>
</reference>
<reference evidence="11 12" key="1">
    <citation type="journal article" date="2012" name="J. Bacteriol.">
        <title>Complete genome sequences of Methylophaga sp. strain JAM1 and Methylophaga sp. strain JAM7.</title>
        <authorList>
            <person name="Villeneuve C."/>
            <person name="Martineau C."/>
            <person name="Mauffrey F."/>
            <person name="Villemur R."/>
        </authorList>
    </citation>
    <scope>NUCLEOTIDE SEQUENCE [LARGE SCALE GENOMIC DNA]</scope>
    <source>
        <strain evidence="11 12">JAM1</strain>
    </source>
</reference>
<dbReference type="PRINTS" id="PR00834">
    <property type="entry name" value="PROTEASES2C"/>
</dbReference>
<dbReference type="SMART" id="SM00228">
    <property type="entry name" value="PDZ"/>
    <property type="match status" value="2"/>
</dbReference>
<feature type="active site" description="Charge relay system" evidence="9">
    <location>
        <position position="111"/>
    </location>
</feature>
<dbReference type="KEGG" id="mej:Q7A_213"/>
<keyword evidence="8" id="KW-0720">Serine protease</keyword>
<dbReference type="GO" id="GO:0042597">
    <property type="term" value="C:periplasmic space"/>
    <property type="evidence" value="ECO:0007669"/>
    <property type="project" value="UniProtKB-SubCell"/>
</dbReference>
<dbReference type="GO" id="GO:0004252">
    <property type="term" value="F:serine-type endopeptidase activity"/>
    <property type="evidence" value="ECO:0007669"/>
    <property type="project" value="InterPro"/>
</dbReference>
<dbReference type="eggNOG" id="COG0265">
    <property type="taxonomic scope" value="Bacteria"/>
</dbReference>
<keyword evidence="12" id="KW-1185">Reference proteome</keyword>
<dbReference type="CDD" id="cd10839">
    <property type="entry name" value="cpPDZ1_DegP-like"/>
    <property type="match status" value="1"/>
</dbReference>
<comment type="similarity">
    <text evidence="2">Belongs to the peptidase S1C family.</text>
</comment>
<dbReference type="Gene3D" id="2.30.42.10">
    <property type="match status" value="2"/>
</dbReference>
<evidence type="ECO:0000256" key="8">
    <source>
        <dbReference type="ARBA" id="ARBA00022825"/>
    </source>
</evidence>
<protein>
    <submittedName>
        <fullName evidence="11">HtrA protease/chaperone protein / Serine protease (Protease DO)</fullName>
    </submittedName>
</protein>
<name>I1XFA3_METNJ</name>
<evidence type="ECO:0000256" key="6">
    <source>
        <dbReference type="ARBA" id="ARBA00022764"/>
    </source>
</evidence>
<keyword evidence="6" id="KW-0574">Periplasm</keyword>
<dbReference type="InterPro" id="IPR041489">
    <property type="entry name" value="PDZ_6"/>
</dbReference>
<evidence type="ECO:0000313" key="12">
    <source>
        <dbReference type="Proteomes" id="UP000009144"/>
    </source>
</evidence>
<dbReference type="InterPro" id="IPR036034">
    <property type="entry name" value="PDZ_sf"/>
</dbReference>
<keyword evidence="5" id="KW-0677">Repeat</keyword>
<dbReference type="PANTHER" id="PTHR22939">
    <property type="entry name" value="SERINE PROTEASE FAMILY S1C HTRA-RELATED"/>
    <property type="match status" value="1"/>
</dbReference>
<dbReference type="InterPro" id="IPR001940">
    <property type="entry name" value="Peptidase_S1C"/>
</dbReference>